<sequence>MIKIIFIFCSFISFNVFASLPWTEAPDSYWSKGGVTMFAFDEKSESGKVSVAEISRDSSGNLTMFFNYFIINDGMRPVCNYNKTKDFNNEGQHVIEGTSVHKFNNQPVKMTGFCVGETEQTPPLVYFRPQTDEGLEFIVQQFKDRNSVTIETSLGGEFKKIKFTAKGFTKYWDSNNIEAL</sequence>
<evidence type="ECO:0000313" key="3">
    <source>
        <dbReference type="Proteomes" id="UP000235554"/>
    </source>
</evidence>
<keyword evidence="1" id="KW-0732">Signal</keyword>
<dbReference type="Proteomes" id="UP000235554">
    <property type="component" value="Unassembled WGS sequence"/>
</dbReference>
<name>A0A855ISI8_9VIBR</name>
<dbReference type="EMBL" id="MCZJ01000013">
    <property type="protein sequence ID" value="PMM59107.1"/>
    <property type="molecule type" value="Genomic_DNA"/>
</dbReference>
<proteinExistence type="predicted"/>
<protein>
    <submittedName>
        <fullName evidence="2">Uncharacterized protein</fullName>
    </submittedName>
</protein>
<reference evidence="3" key="1">
    <citation type="submission" date="2016-07" db="EMBL/GenBank/DDBJ databases">
        <title>Nontailed viruses are major unrecognized killers of bacteria in the ocean.</title>
        <authorList>
            <person name="Kauffman K."/>
            <person name="Hussain F."/>
            <person name="Yang J."/>
            <person name="Arevalo P."/>
            <person name="Brown J."/>
            <person name="Cutler M."/>
            <person name="Kelly L."/>
            <person name="Polz M.F."/>
        </authorList>
    </citation>
    <scope>NUCLEOTIDE SEQUENCE [LARGE SCALE GENOMIC DNA]</scope>
    <source>
        <strain evidence="3">10N.261.48.A1</strain>
    </source>
</reference>
<accession>A0A855ISI8</accession>
<organism evidence="2 3">
    <name type="scientific">Vibrio lentus</name>
    <dbReference type="NCBI Taxonomy" id="136468"/>
    <lineage>
        <taxon>Bacteria</taxon>
        <taxon>Pseudomonadati</taxon>
        <taxon>Pseudomonadota</taxon>
        <taxon>Gammaproteobacteria</taxon>
        <taxon>Vibrionales</taxon>
        <taxon>Vibrionaceae</taxon>
        <taxon>Vibrio</taxon>
    </lineage>
</organism>
<dbReference type="AlphaFoldDB" id="A0A855ISI8"/>
<gene>
    <name evidence="2" type="ORF">BCT50_06665</name>
</gene>
<feature type="signal peptide" evidence="1">
    <location>
        <begin position="1"/>
        <end position="18"/>
    </location>
</feature>
<evidence type="ECO:0000313" key="2">
    <source>
        <dbReference type="EMBL" id="PMM59107.1"/>
    </source>
</evidence>
<feature type="chain" id="PRO_5032359666" evidence="1">
    <location>
        <begin position="19"/>
        <end position="180"/>
    </location>
</feature>
<evidence type="ECO:0000256" key="1">
    <source>
        <dbReference type="SAM" id="SignalP"/>
    </source>
</evidence>
<comment type="caution">
    <text evidence="2">The sequence shown here is derived from an EMBL/GenBank/DDBJ whole genome shotgun (WGS) entry which is preliminary data.</text>
</comment>